<proteinExistence type="predicted"/>
<gene>
    <name evidence="1" type="ORF">KF707C_33930</name>
</gene>
<reference evidence="2" key="1">
    <citation type="submission" date="2015-05" db="EMBL/GenBank/DDBJ databases">
        <title>Draft genome sequencing of a biphenyl-degrading bacterium, Pseudomonas balearica KF707 (=NBRC110670).</title>
        <authorList>
            <person name="Kimura N."/>
            <person name="Hirose J."/>
            <person name="Watanabe T."/>
            <person name="Suenaga H."/>
            <person name="Fujihara H."/>
            <person name="Noguchi M."/>
            <person name="Hashimoto M."/>
            <person name="Shimodaira J."/>
            <person name="Tsuchikane K."/>
            <person name="Hosoyama A."/>
            <person name="Yamazoe A."/>
            <person name="Fujita N."/>
            <person name="Furukawa K."/>
        </authorList>
    </citation>
    <scope>NUCLEOTIDE SEQUENCE [LARGE SCALE GENOMIC DNA]</scope>
    <source>
        <strain evidence="2">DSM 10086 / NBRC 110670 / KF707</strain>
    </source>
</reference>
<protein>
    <submittedName>
        <fullName evidence="1">Uncharacterized protein</fullName>
    </submittedName>
</protein>
<evidence type="ECO:0000313" key="2">
    <source>
        <dbReference type="Proteomes" id="UP000218554"/>
    </source>
</evidence>
<sequence>MRECNPGILLRVAAAVSQPVGAATDNVVCPTNGCTHAASARCAERQRPPRGVAFVGESRRLRLS</sequence>
<dbReference type="AlphaFoldDB" id="A0AAD1C1X7"/>
<keyword evidence="2" id="KW-1185">Reference proteome</keyword>
<dbReference type="Proteomes" id="UP000218554">
    <property type="component" value="Chromosome"/>
</dbReference>
<reference evidence="1 2" key="2">
    <citation type="journal article" date="2017" name="Int. J. Syst. Evol. Microbiol.">
        <title>Pseudomonas furukawaii sp. nov., a polychlorinated biphenyl-degrading bacterium isolated from biphenyl-contaminated soil in Japan.</title>
        <authorList>
            <person name="Kimura N."/>
            <person name="Watanabe T."/>
            <person name="Suenaga H."/>
            <person name="Fujihara H."/>
            <person name="Futagami T."/>
            <person name="Goto M."/>
            <person name="Hanada S."/>
            <person name="Hirose J."/>
        </authorList>
    </citation>
    <scope>NUCLEOTIDE SEQUENCE [LARGE SCALE GENOMIC DNA]</scope>
    <source>
        <strain evidence="2">DSM 10086 / NBRC 110670 / KF707</strain>
    </source>
</reference>
<dbReference type="KEGG" id="pfuw:KF707C_33930"/>
<evidence type="ECO:0000313" key="1">
    <source>
        <dbReference type="EMBL" id="BAU75081.1"/>
    </source>
</evidence>
<name>A0AAD1C1X7_METFU</name>
<organism evidence="1 2">
    <name type="scientific">Metapseudomonas furukawaii</name>
    <name type="common">Pseudomonas furukawaii</name>
    <dbReference type="NCBI Taxonomy" id="1149133"/>
    <lineage>
        <taxon>Bacteria</taxon>
        <taxon>Pseudomonadati</taxon>
        <taxon>Pseudomonadota</taxon>
        <taxon>Gammaproteobacteria</taxon>
        <taxon>Pseudomonadales</taxon>
        <taxon>Pseudomonadaceae</taxon>
        <taxon>Metapseudomonas</taxon>
    </lineage>
</organism>
<dbReference type="EMBL" id="AP014862">
    <property type="protein sequence ID" value="BAU75081.1"/>
    <property type="molecule type" value="Genomic_DNA"/>
</dbReference>
<accession>A0AAD1C1X7</accession>